<gene>
    <name evidence="5" type="ORF">G8O30_10255</name>
</gene>
<dbReference type="AlphaFoldDB" id="A0A7S8CC96"/>
<dbReference type="PANTHER" id="PTHR43523:SF6">
    <property type="entry name" value="GLYCOGEN BIOSYNTHESIS PROTEIN GLGD"/>
    <property type="match status" value="1"/>
</dbReference>
<dbReference type="Gene3D" id="3.90.550.10">
    <property type="entry name" value="Spore Coat Polysaccharide Biosynthesis Protein SpsA, Chain A"/>
    <property type="match status" value="1"/>
</dbReference>
<dbReference type="CDD" id="cd04651">
    <property type="entry name" value="LbH_G1P_AT_C"/>
    <property type="match status" value="1"/>
</dbReference>
<dbReference type="Proteomes" id="UP000593626">
    <property type="component" value="Chromosome"/>
</dbReference>
<dbReference type="Gene3D" id="2.160.10.10">
    <property type="entry name" value="Hexapeptide repeat proteins"/>
    <property type="match status" value="1"/>
</dbReference>
<keyword evidence="6" id="KW-1185">Reference proteome</keyword>
<dbReference type="SUPFAM" id="SSF53448">
    <property type="entry name" value="Nucleotide-diphospho-sugar transferases"/>
    <property type="match status" value="1"/>
</dbReference>
<evidence type="ECO:0000259" key="3">
    <source>
        <dbReference type="Pfam" id="PF00483"/>
    </source>
</evidence>
<proteinExistence type="inferred from homology"/>
<evidence type="ECO:0000313" key="6">
    <source>
        <dbReference type="Proteomes" id="UP000593626"/>
    </source>
</evidence>
<evidence type="ECO:0000313" key="5">
    <source>
        <dbReference type="EMBL" id="QPC47325.1"/>
    </source>
</evidence>
<dbReference type="InterPro" id="IPR056818">
    <property type="entry name" value="GlmU/GlgC-like_hexapep"/>
</dbReference>
<keyword evidence="2" id="KW-0320">Glycogen biosynthesis</keyword>
<dbReference type="InterPro" id="IPR011831">
    <property type="entry name" value="ADP-Glc_PPase"/>
</dbReference>
<reference evidence="5 6" key="1">
    <citation type="submission" date="2019-07" db="EMBL/GenBank/DDBJ databases">
        <title>Genome sequence of 2 isolates from Red Sea Mangroves.</title>
        <authorList>
            <person name="Sefrji F."/>
            <person name="Michoud G."/>
            <person name="Merlino G."/>
            <person name="Daffonchio D."/>
        </authorList>
    </citation>
    <scope>NUCLEOTIDE SEQUENCE [LARGE SCALE GENOMIC DNA]</scope>
    <source>
        <strain evidence="5 6">R1DC41</strain>
    </source>
</reference>
<dbReference type="InterPro" id="IPR005835">
    <property type="entry name" value="NTP_transferase_dom"/>
</dbReference>
<keyword evidence="5" id="KW-0808">Transferase</keyword>
<comment type="similarity">
    <text evidence="1">Belongs to the bacterial/plant glucose-1-phosphate adenylyltransferase family.</text>
</comment>
<dbReference type="InterPro" id="IPR029044">
    <property type="entry name" value="Nucleotide-diphossugar_trans"/>
</dbReference>
<evidence type="ECO:0000259" key="4">
    <source>
        <dbReference type="Pfam" id="PF24894"/>
    </source>
</evidence>
<dbReference type="Pfam" id="PF00483">
    <property type="entry name" value="NTP_transferase"/>
    <property type="match status" value="1"/>
</dbReference>
<dbReference type="InterPro" id="IPR011004">
    <property type="entry name" value="Trimer_LpxA-like_sf"/>
</dbReference>
<name>A0A7S8CC96_9BACI</name>
<evidence type="ECO:0000256" key="2">
    <source>
        <dbReference type="ARBA" id="ARBA00023056"/>
    </source>
</evidence>
<dbReference type="EMBL" id="CP049742">
    <property type="protein sequence ID" value="QPC47325.1"/>
    <property type="molecule type" value="Genomic_DNA"/>
</dbReference>
<keyword evidence="5" id="KW-0548">Nucleotidyltransferase</keyword>
<dbReference type="GO" id="GO:0005978">
    <property type="term" value="P:glycogen biosynthetic process"/>
    <property type="evidence" value="ECO:0007669"/>
    <property type="project" value="UniProtKB-KW"/>
</dbReference>
<organism evidence="5 6">
    <name type="scientific">Mangrovibacillus cuniculi</name>
    <dbReference type="NCBI Taxonomy" id="2593652"/>
    <lineage>
        <taxon>Bacteria</taxon>
        <taxon>Bacillati</taxon>
        <taxon>Bacillota</taxon>
        <taxon>Bacilli</taxon>
        <taxon>Bacillales</taxon>
        <taxon>Bacillaceae</taxon>
        <taxon>Mangrovibacillus</taxon>
    </lineage>
</organism>
<accession>A0A7S8CC96</accession>
<dbReference type="RefSeq" id="WP_239671996.1">
    <property type="nucleotide sequence ID" value="NZ_CP049742.1"/>
</dbReference>
<dbReference type="KEGG" id="mcui:G8O30_10255"/>
<feature type="domain" description="Glucose-1-phosphate adenylyltransferase/Bifunctional protein GlmU-like C-terminal hexapeptide" evidence="4">
    <location>
        <begin position="251"/>
        <end position="317"/>
    </location>
</feature>
<dbReference type="Pfam" id="PF24894">
    <property type="entry name" value="Hexapep_GlmU"/>
    <property type="match status" value="1"/>
</dbReference>
<feature type="domain" description="Nucleotidyl transferase" evidence="3">
    <location>
        <begin position="28"/>
        <end position="147"/>
    </location>
</feature>
<dbReference type="CDD" id="cd02508">
    <property type="entry name" value="ADP_Glucose_PP"/>
    <property type="match status" value="1"/>
</dbReference>
<dbReference type="SUPFAM" id="SSF51161">
    <property type="entry name" value="Trimeric LpxA-like enzymes"/>
    <property type="match status" value="1"/>
</dbReference>
<dbReference type="GO" id="GO:0008878">
    <property type="term" value="F:glucose-1-phosphate adenylyltransferase activity"/>
    <property type="evidence" value="ECO:0007669"/>
    <property type="project" value="InterPro"/>
</dbReference>
<protein>
    <submittedName>
        <fullName evidence="5">Glucose-1-phosphate adenylyltransferase</fullName>
    </submittedName>
</protein>
<sequence>MKGELLGVIDATTGENSLEELLTHRSLAALPFGGRYRLIDFILSSMTNSGIGSVAIFPKYQYRSLMDHLGSGKNWDLDRKRDGLFFFPSPSLELDDNKIGAFDHFALHLDYFKRSKQPYAFISNCFTVCNLSIQPILRQHQKSACDVTEIRKDGRSLDMYIVKTSLLIDLVENRQETGYTCMRDVVLDLRHDYHICPYETTNYAKRIDSIQTYYEANKELLTSTLYPQLFSDKQPIFTKVKDEPPTQYGVNAVVKNSLIANGCVIEGTVENSIIFRAVKIGKGVVVKDSIIMQKSQLLEGARVENAILDKDVKIGTNENLLGLPDDLIIIPKGATQGVVPAR</sequence>
<evidence type="ECO:0000256" key="1">
    <source>
        <dbReference type="ARBA" id="ARBA00010443"/>
    </source>
</evidence>
<dbReference type="PANTHER" id="PTHR43523">
    <property type="entry name" value="GLUCOSE-1-PHOSPHATE ADENYLYLTRANSFERASE-RELATED"/>
    <property type="match status" value="1"/>
</dbReference>